<keyword evidence="10" id="KW-1185">Reference proteome</keyword>
<evidence type="ECO:0000256" key="6">
    <source>
        <dbReference type="ARBA" id="ARBA00023136"/>
    </source>
</evidence>
<dbReference type="EMBL" id="CP003364">
    <property type="protein sequence ID" value="AGA25253.1"/>
    <property type="molecule type" value="Genomic_DNA"/>
</dbReference>
<gene>
    <name evidence="9" type="ordered locus">Sinac_0846</name>
</gene>
<comment type="subcellular location">
    <subcellularLocation>
        <location evidence="1">Cell membrane</location>
        <topology evidence="1">Multi-pass membrane protein</topology>
    </subcellularLocation>
</comment>
<organism evidence="9 10">
    <name type="scientific">Singulisphaera acidiphila (strain ATCC BAA-1392 / DSM 18658 / VKM B-2454 / MOB10)</name>
    <dbReference type="NCBI Taxonomy" id="886293"/>
    <lineage>
        <taxon>Bacteria</taxon>
        <taxon>Pseudomonadati</taxon>
        <taxon>Planctomycetota</taxon>
        <taxon>Planctomycetia</taxon>
        <taxon>Isosphaerales</taxon>
        <taxon>Isosphaeraceae</taxon>
        <taxon>Singulisphaera</taxon>
    </lineage>
</organism>
<evidence type="ECO:0000256" key="3">
    <source>
        <dbReference type="ARBA" id="ARBA00022475"/>
    </source>
</evidence>
<dbReference type="InterPro" id="IPR002751">
    <property type="entry name" value="CbiM/NikMN"/>
</dbReference>
<keyword evidence="2" id="KW-0813">Transport</keyword>
<keyword evidence="4 7" id="KW-0812">Transmembrane</keyword>
<dbReference type="GO" id="GO:0005886">
    <property type="term" value="C:plasma membrane"/>
    <property type="evidence" value="ECO:0007669"/>
    <property type="project" value="UniProtKB-SubCell"/>
</dbReference>
<evidence type="ECO:0000256" key="5">
    <source>
        <dbReference type="ARBA" id="ARBA00022989"/>
    </source>
</evidence>
<sequence length="325" mass="33017">MHIPDAVLDPKVAAATGVVAVAGMSAGLRLLESRLGERTTVLMGTMAAFVFAAQMVNFPIGPLPISGHLLGGVLSAVMLGPWAGAVVIGAVLIVQCLLFGDGGLTALGANFLNMGLIGAVGGYAIYAPVRRAIGGRAGVLLGAMVAAWFSVILASGAFAIELAFSSGWSHFFQTLSWMALVHAGIGLGEAIVTGLVIRFILLTRPDLVYQPDETEAKVLPGWGALIGAGLGIALAICIFLAPFASAHPDGLEYVGEKLGFLKEGAPAILPAPIPDYSLPLLGTANVQAATAFAGLVGTLVVFAVGLGLARVFLTRKPAGVDPDAA</sequence>
<feature type="transmembrane region" description="Helical" evidence="7">
    <location>
        <begin position="72"/>
        <end position="100"/>
    </location>
</feature>
<dbReference type="AlphaFoldDB" id="L0D8U5"/>
<name>L0D8U5_SINAD</name>
<evidence type="ECO:0000256" key="7">
    <source>
        <dbReference type="SAM" id="Phobius"/>
    </source>
</evidence>
<dbReference type="Pfam" id="PF13190">
    <property type="entry name" value="PDGLE"/>
    <property type="match status" value="1"/>
</dbReference>
<dbReference type="KEGG" id="saci:Sinac_0846"/>
<feature type="transmembrane region" description="Helical" evidence="7">
    <location>
        <begin position="12"/>
        <end position="30"/>
    </location>
</feature>
<dbReference type="PANTHER" id="PTHR34229:SF1">
    <property type="entry name" value="METAL TRANSPORT PROTEIN HI_1621-RELATED"/>
    <property type="match status" value="1"/>
</dbReference>
<keyword evidence="5 7" id="KW-1133">Transmembrane helix</keyword>
<evidence type="ECO:0000256" key="2">
    <source>
        <dbReference type="ARBA" id="ARBA00022448"/>
    </source>
</evidence>
<dbReference type="Pfam" id="PF01891">
    <property type="entry name" value="CbiM"/>
    <property type="match status" value="1"/>
</dbReference>
<feature type="domain" description="PDGLE" evidence="8">
    <location>
        <begin position="225"/>
        <end position="311"/>
    </location>
</feature>
<evidence type="ECO:0000256" key="1">
    <source>
        <dbReference type="ARBA" id="ARBA00004651"/>
    </source>
</evidence>
<keyword evidence="6 7" id="KW-0472">Membrane</keyword>
<dbReference type="Gene3D" id="1.10.1760.20">
    <property type="match status" value="1"/>
</dbReference>
<feature type="transmembrane region" description="Helical" evidence="7">
    <location>
        <begin position="106"/>
        <end position="126"/>
    </location>
</feature>
<protein>
    <submittedName>
        <fullName evidence="9">ABC-type Co2+ transport system, permease component</fullName>
    </submittedName>
</protein>
<dbReference type="HOGENOM" id="CLU_052508_0_0_0"/>
<dbReference type="InterPro" id="IPR025937">
    <property type="entry name" value="PDGLE_dom"/>
</dbReference>
<dbReference type="RefSeq" id="WP_015244432.1">
    <property type="nucleotide sequence ID" value="NC_019892.1"/>
</dbReference>
<dbReference type="STRING" id="886293.Sinac_0846"/>
<dbReference type="Proteomes" id="UP000010798">
    <property type="component" value="Chromosome"/>
</dbReference>
<dbReference type="GO" id="GO:0000041">
    <property type="term" value="P:transition metal ion transport"/>
    <property type="evidence" value="ECO:0007669"/>
    <property type="project" value="InterPro"/>
</dbReference>
<feature type="transmembrane region" description="Helical" evidence="7">
    <location>
        <begin position="286"/>
        <end position="309"/>
    </location>
</feature>
<accession>L0D8U5</accession>
<proteinExistence type="predicted"/>
<evidence type="ECO:0000256" key="4">
    <source>
        <dbReference type="ARBA" id="ARBA00022692"/>
    </source>
</evidence>
<evidence type="ECO:0000259" key="8">
    <source>
        <dbReference type="Pfam" id="PF13190"/>
    </source>
</evidence>
<dbReference type="OrthoDB" id="5395048at2"/>
<feature type="transmembrane region" description="Helical" evidence="7">
    <location>
        <begin position="138"/>
        <end position="160"/>
    </location>
</feature>
<evidence type="ECO:0000313" key="9">
    <source>
        <dbReference type="EMBL" id="AGA25253.1"/>
    </source>
</evidence>
<dbReference type="PANTHER" id="PTHR34229">
    <property type="entry name" value="METAL TRANSPORT PROTEIN HI_1621-RELATED"/>
    <property type="match status" value="1"/>
</dbReference>
<reference evidence="9 10" key="1">
    <citation type="submission" date="2012-02" db="EMBL/GenBank/DDBJ databases">
        <title>Complete sequence of chromosome of Singulisphaera acidiphila DSM 18658.</title>
        <authorList>
            <consortium name="US DOE Joint Genome Institute (JGI-PGF)"/>
            <person name="Lucas S."/>
            <person name="Copeland A."/>
            <person name="Lapidus A."/>
            <person name="Glavina del Rio T."/>
            <person name="Dalin E."/>
            <person name="Tice H."/>
            <person name="Bruce D."/>
            <person name="Goodwin L."/>
            <person name="Pitluck S."/>
            <person name="Peters L."/>
            <person name="Ovchinnikova G."/>
            <person name="Chertkov O."/>
            <person name="Kyrpides N."/>
            <person name="Mavromatis K."/>
            <person name="Ivanova N."/>
            <person name="Brettin T."/>
            <person name="Detter J.C."/>
            <person name="Han C."/>
            <person name="Larimer F."/>
            <person name="Land M."/>
            <person name="Hauser L."/>
            <person name="Markowitz V."/>
            <person name="Cheng J.-F."/>
            <person name="Hugenholtz P."/>
            <person name="Woyke T."/>
            <person name="Wu D."/>
            <person name="Tindall B."/>
            <person name="Pomrenke H."/>
            <person name="Brambilla E."/>
            <person name="Klenk H.-P."/>
            <person name="Eisen J.A."/>
        </authorList>
    </citation>
    <scope>NUCLEOTIDE SEQUENCE [LARGE SCALE GENOMIC DNA]</scope>
    <source>
        <strain evidence="10">ATCC BAA-1392 / DSM 18658 / VKM B-2454 / MOB10</strain>
    </source>
</reference>
<feature type="transmembrane region" description="Helical" evidence="7">
    <location>
        <begin position="42"/>
        <end position="60"/>
    </location>
</feature>
<feature type="transmembrane region" description="Helical" evidence="7">
    <location>
        <begin position="222"/>
        <end position="244"/>
    </location>
</feature>
<evidence type="ECO:0000313" key="10">
    <source>
        <dbReference type="Proteomes" id="UP000010798"/>
    </source>
</evidence>
<feature type="transmembrane region" description="Helical" evidence="7">
    <location>
        <begin position="180"/>
        <end position="201"/>
    </location>
</feature>
<dbReference type="eggNOG" id="COG0310">
    <property type="taxonomic scope" value="Bacteria"/>
</dbReference>
<keyword evidence="3" id="KW-1003">Cell membrane</keyword>